<keyword evidence="5" id="KW-1185">Reference proteome</keyword>
<dbReference type="AlphaFoldDB" id="A0A2D0NGZ4"/>
<dbReference type="Pfam" id="PF00158">
    <property type="entry name" value="Sigma54_activat"/>
    <property type="match status" value="1"/>
</dbReference>
<evidence type="ECO:0000256" key="2">
    <source>
        <dbReference type="ARBA" id="ARBA00022840"/>
    </source>
</evidence>
<keyword evidence="2" id="KW-0067">ATP-binding</keyword>
<name>A0A2D0NGZ4_FLAN2</name>
<dbReference type="PROSITE" id="PS00675">
    <property type="entry name" value="SIGMA54_INTERACT_1"/>
    <property type="match status" value="1"/>
</dbReference>
<dbReference type="PANTHER" id="PTHR32071">
    <property type="entry name" value="TRANSCRIPTIONAL REGULATORY PROTEIN"/>
    <property type="match status" value="1"/>
</dbReference>
<dbReference type="SMART" id="SM00382">
    <property type="entry name" value="AAA"/>
    <property type="match status" value="1"/>
</dbReference>
<dbReference type="InterPro" id="IPR025943">
    <property type="entry name" value="Sigma_54_int_dom_ATP-bd_2"/>
</dbReference>
<protein>
    <submittedName>
        <fullName evidence="4">RNA polymerase subunit sigma-54</fullName>
    </submittedName>
</protein>
<dbReference type="SUPFAM" id="SSF52540">
    <property type="entry name" value="P-loop containing nucleoside triphosphate hydrolases"/>
    <property type="match status" value="1"/>
</dbReference>
<dbReference type="InterPro" id="IPR002078">
    <property type="entry name" value="Sigma_54_int"/>
</dbReference>
<keyword evidence="1" id="KW-0547">Nucleotide-binding</keyword>
<reference evidence="4 5" key="1">
    <citation type="submission" date="2017-10" db="EMBL/GenBank/DDBJ databases">
        <title>The draft genome sequence of Lewinella nigricans NBRC 102662.</title>
        <authorList>
            <person name="Wang K."/>
        </authorList>
    </citation>
    <scope>NUCLEOTIDE SEQUENCE [LARGE SCALE GENOMIC DNA]</scope>
    <source>
        <strain evidence="4 5">NBRC 102662</strain>
    </source>
</reference>
<evidence type="ECO:0000313" key="4">
    <source>
        <dbReference type="EMBL" id="PHN07761.1"/>
    </source>
</evidence>
<dbReference type="InterPro" id="IPR025662">
    <property type="entry name" value="Sigma_54_int_dom_ATP-bd_1"/>
</dbReference>
<comment type="caution">
    <text evidence="4">The sequence shown here is derived from an EMBL/GenBank/DDBJ whole genome shotgun (WGS) entry which is preliminary data.</text>
</comment>
<gene>
    <name evidence="4" type="ORF">CRP01_04775</name>
</gene>
<dbReference type="InterPro" id="IPR003593">
    <property type="entry name" value="AAA+_ATPase"/>
</dbReference>
<evidence type="ECO:0000313" key="5">
    <source>
        <dbReference type="Proteomes" id="UP000223913"/>
    </source>
</evidence>
<dbReference type="InterPro" id="IPR027417">
    <property type="entry name" value="P-loop_NTPase"/>
</dbReference>
<dbReference type="Gene3D" id="1.10.8.60">
    <property type="match status" value="1"/>
</dbReference>
<dbReference type="Proteomes" id="UP000223913">
    <property type="component" value="Unassembled WGS sequence"/>
</dbReference>
<dbReference type="InterPro" id="IPR058031">
    <property type="entry name" value="AAA_lid_NorR"/>
</dbReference>
<dbReference type="FunFam" id="3.40.50.300:FF:000006">
    <property type="entry name" value="DNA-binding transcriptional regulator NtrC"/>
    <property type="match status" value="1"/>
</dbReference>
<dbReference type="OrthoDB" id="9782110at2"/>
<dbReference type="Gene3D" id="3.40.50.300">
    <property type="entry name" value="P-loop containing nucleotide triphosphate hydrolases"/>
    <property type="match status" value="1"/>
</dbReference>
<sequence>MLANQPLQQVWLLSLSATYSKSLENIRQWLLQKKIDGIPYEKADCDVGIVLLDETCLDESAVASLKACLEKSKHIIAINAGEEILPFYKAWELLCLGIDDILPWRYQEHIAQIIQNRLNRWSIVEHTLESDRISNQLIGSCRKWKKLLRQVVEIACFSNAPVLILGESGTGKELVARLIHDLDKRPDKEDLVLLDCSTIVPDLFGSEFFGHEKGAYTNAVSIREGAFALANKGSLFLDEIGELPLNLQAALLRVIQEGTYKRIGSNQWRKTRFRLISATNRDLVDFAEKGSFRQDLLFRINALTIQLPSLAERKEDIPALAAHFLRQAMNRSEVPDIEKPVLEYLMTREYRGNLRELKQLMSRIAYRYAGTGALTLGCLPEIDRVTPTRRPRDWQNNGLRNAIRLALANGVGLKDIKRSAGDIALEMAVQMAEGQLPVAAKKLGVSERLVQGWWKEKRQD</sequence>
<dbReference type="EMBL" id="PDUD01000006">
    <property type="protein sequence ID" value="PHN07761.1"/>
    <property type="molecule type" value="Genomic_DNA"/>
</dbReference>
<dbReference type="GO" id="GO:0006355">
    <property type="term" value="P:regulation of DNA-templated transcription"/>
    <property type="evidence" value="ECO:0007669"/>
    <property type="project" value="InterPro"/>
</dbReference>
<dbReference type="RefSeq" id="WP_099148870.1">
    <property type="nucleotide sequence ID" value="NZ_PDUD01000006.1"/>
</dbReference>
<dbReference type="PROSITE" id="PS00676">
    <property type="entry name" value="SIGMA54_INTERACT_2"/>
    <property type="match status" value="1"/>
</dbReference>
<evidence type="ECO:0000259" key="3">
    <source>
        <dbReference type="PROSITE" id="PS50045"/>
    </source>
</evidence>
<evidence type="ECO:0000256" key="1">
    <source>
        <dbReference type="ARBA" id="ARBA00022741"/>
    </source>
</evidence>
<proteinExistence type="predicted"/>
<dbReference type="Pfam" id="PF25601">
    <property type="entry name" value="AAA_lid_14"/>
    <property type="match status" value="1"/>
</dbReference>
<dbReference type="PROSITE" id="PS50045">
    <property type="entry name" value="SIGMA54_INTERACT_4"/>
    <property type="match status" value="1"/>
</dbReference>
<dbReference type="CDD" id="cd00009">
    <property type="entry name" value="AAA"/>
    <property type="match status" value="1"/>
</dbReference>
<accession>A0A2D0NGZ4</accession>
<dbReference type="GO" id="GO:0005524">
    <property type="term" value="F:ATP binding"/>
    <property type="evidence" value="ECO:0007669"/>
    <property type="project" value="UniProtKB-KW"/>
</dbReference>
<organism evidence="4 5">
    <name type="scientific">Flavilitoribacter nigricans (strain ATCC 23147 / DSM 23189 / NBRC 102662 / NCIMB 1420 / SS-2)</name>
    <name type="common">Lewinella nigricans</name>
    <dbReference type="NCBI Taxonomy" id="1122177"/>
    <lineage>
        <taxon>Bacteria</taxon>
        <taxon>Pseudomonadati</taxon>
        <taxon>Bacteroidota</taxon>
        <taxon>Saprospiria</taxon>
        <taxon>Saprospirales</taxon>
        <taxon>Lewinellaceae</taxon>
        <taxon>Flavilitoribacter</taxon>
    </lineage>
</organism>
<feature type="domain" description="Sigma-54 factor interaction" evidence="3">
    <location>
        <begin position="137"/>
        <end position="366"/>
    </location>
</feature>